<dbReference type="InterPro" id="IPR003735">
    <property type="entry name" value="Metal_Tscrpt_repr"/>
</dbReference>
<protein>
    <submittedName>
        <fullName evidence="2">DNA-binding transcriptional regulator, FrmR family</fullName>
    </submittedName>
</protein>
<dbReference type="GO" id="GO:0003677">
    <property type="term" value="F:DNA binding"/>
    <property type="evidence" value="ECO:0007669"/>
    <property type="project" value="UniProtKB-KW"/>
</dbReference>
<dbReference type="RefSeq" id="WP_079724135.1">
    <property type="nucleotide sequence ID" value="NZ_BMCL01000002.1"/>
</dbReference>
<evidence type="ECO:0000256" key="1">
    <source>
        <dbReference type="ARBA" id="ARBA00005260"/>
    </source>
</evidence>
<dbReference type="PANTHER" id="PTHR33677">
    <property type="entry name" value="TRANSCRIPTIONAL REPRESSOR FRMR-RELATED"/>
    <property type="match status" value="1"/>
</dbReference>
<dbReference type="GO" id="GO:0046872">
    <property type="term" value="F:metal ion binding"/>
    <property type="evidence" value="ECO:0007669"/>
    <property type="project" value="InterPro"/>
</dbReference>
<dbReference type="Gene3D" id="1.20.58.1000">
    <property type="entry name" value="Metal-sensitive repressor, helix protomer"/>
    <property type="match status" value="1"/>
</dbReference>
<keyword evidence="2" id="KW-0238">DNA-binding</keyword>
<keyword evidence="3" id="KW-1185">Reference proteome</keyword>
<dbReference type="AlphaFoldDB" id="A0A1T5KQC2"/>
<dbReference type="CDD" id="cd10153">
    <property type="entry name" value="RcnR-FrmR-like_DUF156"/>
    <property type="match status" value="1"/>
</dbReference>
<accession>A0A1T5KQC2</accession>
<dbReference type="Pfam" id="PF02583">
    <property type="entry name" value="Trns_repr_metal"/>
    <property type="match status" value="1"/>
</dbReference>
<dbReference type="PANTHER" id="PTHR33677:SF5">
    <property type="entry name" value="TRANSCRIPTIONAL REPRESSOR FRMR"/>
    <property type="match status" value="1"/>
</dbReference>
<dbReference type="InterPro" id="IPR038390">
    <property type="entry name" value="Metal_Tscrpt_repr_sf"/>
</dbReference>
<organism evidence="2 3">
    <name type="scientific">Pseudoxanthomonas indica</name>
    <dbReference type="NCBI Taxonomy" id="428993"/>
    <lineage>
        <taxon>Bacteria</taxon>
        <taxon>Pseudomonadati</taxon>
        <taxon>Pseudomonadota</taxon>
        <taxon>Gammaproteobacteria</taxon>
        <taxon>Lysobacterales</taxon>
        <taxon>Lysobacteraceae</taxon>
        <taxon>Pseudoxanthomonas</taxon>
    </lineage>
</organism>
<gene>
    <name evidence="2" type="ORF">SAMN06296058_1881</name>
</gene>
<dbReference type="STRING" id="428993.SAMN06296058_1881"/>
<evidence type="ECO:0000313" key="2">
    <source>
        <dbReference type="EMBL" id="SKC65488.1"/>
    </source>
</evidence>
<dbReference type="Proteomes" id="UP000190341">
    <property type="component" value="Unassembled WGS sequence"/>
</dbReference>
<comment type="similarity">
    <text evidence="1">Belongs to the FrmR/RcnR family.</text>
</comment>
<sequence length="90" mass="9883">MSHVHRDRKKLLTRVRRIGGQVAALERALQGEADCSDVLVQIAAAKGAMQALMIEVLKGHLNEHVVAGKTEAVRAREAEAIMQLLGRYAR</sequence>
<dbReference type="OrthoDB" id="9806052at2"/>
<evidence type="ECO:0000313" key="3">
    <source>
        <dbReference type="Proteomes" id="UP000190341"/>
    </source>
</evidence>
<name>A0A1T5KQC2_9GAMM</name>
<reference evidence="2 3" key="1">
    <citation type="submission" date="2017-02" db="EMBL/GenBank/DDBJ databases">
        <authorList>
            <person name="Peterson S.W."/>
        </authorList>
    </citation>
    <scope>NUCLEOTIDE SEQUENCE [LARGE SCALE GENOMIC DNA]</scope>
    <source>
        <strain evidence="2 3">P15</strain>
    </source>
</reference>
<dbReference type="EMBL" id="FUZV01000001">
    <property type="protein sequence ID" value="SKC65488.1"/>
    <property type="molecule type" value="Genomic_DNA"/>
</dbReference>
<proteinExistence type="inferred from homology"/>
<dbReference type="GO" id="GO:0045892">
    <property type="term" value="P:negative regulation of DNA-templated transcription"/>
    <property type="evidence" value="ECO:0007669"/>
    <property type="project" value="UniProtKB-ARBA"/>
</dbReference>